<reference evidence="2" key="1">
    <citation type="journal article" date="2008" name="Nature">
        <title>The amphioxus genome and the evolution of the chordate karyotype.</title>
        <authorList>
            <consortium name="US DOE Joint Genome Institute (JGI-PGF)"/>
            <person name="Putnam N.H."/>
            <person name="Butts T."/>
            <person name="Ferrier D.E.K."/>
            <person name="Furlong R.F."/>
            <person name="Hellsten U."/>
            <person name="Kawashima T."/>
            <person name="Robinson-Rechavi M."/>
            <person name="Shoguchi E."/>
            <person name="Terry A."/>
            <person name="Yu J.-K."/>
            <person name="Benito-Gutierrez E.L."/>
            <person name="Dubchak I."/>
            <person name="Garcia-Fernandez J."/>
            <person name="Gibson-Brown J.J."/>
            <person name="Grigoriev I.V."/>
            <person name="Horton A.C."/>
            <person name="de Jong P.J."/>
            <person name="Jurka J."/>
            <person name="Kapitonov V.V."/>
            <person name="Kohara Y."/>
            <person name="Kuroki Y."/>
            <person name="Lindquist E."/>
            <person name="Lucas S."/>
            <person name="Osoegawa K."/>
            <person name="Pennacchio L.A."/>
            <person name="Salamov A.A."/>
            <person name="Satou Y."/>
            <person name="Sauka-Spengler T."/>
            <person name="Schmutz J."/>
            <person name="Shin-I T."/>
            <person name="Toyoda A."/>
            <person name="Bronner-Fraser M."/>
            <person name="Fujiyama A."/>
            <person name="Holland L.Z."/>
            <person name="Holland P.W.H."/>
            <person name="Satoh N."/>
            <person name="Rokhsar D.S."/>
        </authorList>
    </citation>
    <scope>NUCLEOTIDE SEQUENCE [LARGE SCALE GENOMIC DNA]</scope>
    <source>
        <strain evidence="2">S238N-H82</strain>
        <tissue evidence="2">Testes</tissue>
    </source>
</reference>
<protein>
    <submittedName>
        <fullName evidence="2">Uncharacterized protein</fullName>
    </submittedName>
</protein>
<dbReference type="AlphaFoldDB" id="C3ZKM0"/>
<dbReference type="InParanoid" id="C3ZKM0"/>
<accession>C3ZKM0</accession>
<feature type="compositionally biased region" description="Basic and acidic residues" evidence="1">
    <location>
        <begin position="14"/>
        <end position="62"/>
    </location>
</feature>
<feature type="region of interest" description="Disordered" evidence="1">
    <location>
        <begin position="14"/>
        <end position="93"/>
    </location>
</feature>
<name>C3ZKM0_BRAFL</name>
<evidence type="ECO:0000313" key="2">
    <source>
        <dbReference type="EMBL" id="EEN46869.1"/>
    </source>
</evidence>
<feature type="compositionally biased region" description="Polar residues" evidence="1">
    <location>
        <begin position="119"/>
        <end position="129"/>
    </location>
</feature>
<feature type="compositionally biased region" description="Basic and acidic residues" evidence="1">
    <location>
        <begin position="78"/>
        <end position="87"/>
    </location>
</feature>
<gene>
    <name evidence="2" type="ORF">BRAFLDRAFT_108788</name>
</gene>
<feature type="region of interest" description="Disordered" evidence="1">
    <location>
        <begin position="107"/>
        <end position="129"/>
    </location>
</feature>
<proteinExistence type="predicted"/>
<sequence length="129" mass="14269">MGCKVSCCFPRHLTASEKLSEKPDEEQKSANHKSAEQDTLDHKSSEDPTTQPEDRDRADHVVEVSAEVLQSLPQTIPQEHEPRKNDIKASPVDSSDLLYQTAFTDLSELGSGDSDGGQKSWTSPYSIRV</sequence>
<evidence type="ECO:0000256" key="1">
    <source>
        <dbReference type="SAM" id="MobiDB-lite"/>
    </source>
</evidence>
<dbReference type="EMBL" id="GG666638">
    <property type="protein sequence ID" value="EEN46869.1"/>
    <property type="molecule type" value="Genomic_DNA"/>
</dbReference>
<organism>
    <name type="scientific">Branchiostoma floridae</name>
    <name type="common">Florida lancelet</name>
    <name type="synonym">Amphioxus</name>
    <dbReference type="NCBI Taxonomy" id="7739"/>
    <lineage>
        <taxon>Eukaryota</taxon>
        <taxon>Metazoa</taxon>
        <taxon>Chordata</taxon>
        <taxon>Cephalochordata</taxon>
        <taxon>Leptocardii</taxon>
        <taxon>Amphioxiformes</taxon>
        <taxon>Branchiostomatidae</taxon>
        <taxon>Branchiostoma</taxon>
    </lineage>
</organism>